<dbReference type="GO" id="GO:0006103">
    <property type="term" value="P:2-oxoglutarate metabolic process"/>
    <property type="evidence" value="ECO:0007669"/>
    <property type="project" value="EnsemblFungi"/>
</dbReference>
<dbReference type="SUPFAM" id="SSF51230">
    <property type="entry name" value="Single hybrid motif"/>
    <property type="match status" value="1"/>
</dbReference>
<evidence type="ECO:0000256" key="11">
    <source>
        <dbReference type="ARBA" id="ARBA00023315"/>
    </source>
</evidence>
<keyword evidence="9" id="KW-0809">Transit peptide</keyword>
<dbReference type="GO" id="GO:0033512">
    <property type="term" value="P:L-lysine catabolic process to acetyl-CoA via saccharopine"/>
    <property type="evidence" value="ECO:0007669"/>
    <property type="project" value="UniProtKB-UniPathway"/>
</dbReference>
<keyword evidence="16" id="KW-1185">Reference proteome</keyword>
<dbReference type="PANTHER" id="PTHR43416">
    <property type="entry name" value="DIHYDROLIPOYLLYSINE-RESIDUE SUCCINYLTRANSFERASE COMPONENT OF 2-OXOGLUTARATE DEHYDROGENASE COMPLEX, MITOCHONDRIAL-RELATED"/>
    <property type="match status" value="1"/>
</dbReference>
<comment type="cofactor">
    <cofactor evidence="1">
        <name>(R)-lipoate</name>
        <dbReference type="ChEBI" id="CHEBI:83088"/>
    </cofactor>
</comment>
<dbReference type="Gene3D" id="2.40.50.100">
    <property type="match status" value="1"/>
</dbReference>
<dbReference type="GO" id="GO:0006099">
    <property type="term" value="P:tricarboxylic acid cycle"/>
    <property type="evidence" value="ECO:0007669"/>
    <property type="project" value="UniProtKB-KW"/>
</dbReference>
<gene>
    <name evidence="15" type="ORF">CONCODRAFT_74956</name>
</gene>
<evidence type="ECO:0000259" key="14">
    <source>
        <dbReference type="PROSITE" id="PS50968"/>
    </source>
</evidence>
<evidence type="ECO:0000256" key="7">
    <source>
        <dbReference type="ARBA" id="ARBA00022679"/>
    </source>
</evidence>
<keyword evidence="8" id="KW-0450">Lipoyl</keyword>
<evidence type="ECO:0000256" key="10">
    <source>
        <dbReference type="ARBA" id="ARBA00023128"/>
    </source>
</evidence>
<protein>
    <recommendedName>
        <fullName evidence="5">dihydrolipoyllysine-residue succinyltransferase</fullName>
        <ecNumber evidence="5">2.3.1.61</ecNumber>
    </recommendedName>
    <alternativeName>
        <fullName evidence="12">2-oxoglutarate dehydrogenase complex component E2</fullName>
    </alternativeName>
</protein>
<evidence type="ECO:0000256" key="6">
    <source>
        <dbReference type="ARBA" id="ARBA00022532"/>
    </source>
</evidence>
<keyword evidence="6" id="KW-0816">Tricarboxylic acid cycle</keyword>
<dbReference type="OMA" id="NMPQTAV"/>
<dbReference type="GO" id="GO:0045252">
    <property type="term" value="C:oxoglutarate dehydrogenase complex"/>
    <property type="evidence" value="ECO:0007669"/>
    <property type="project" value="EnsemblFungi"/>
</dbReference>
<evidence type="ECO:0000256" key="9">
    <source>
        <dbReference type="ARBA" id="ARBA00022946"/>
    </source>
</evidence>
<evidence type="ECO:0000256" key="5">
    <source>
        <dbReference type="ARBA" id="ARBA00012945"/>
    </source>
</evidence>
<dbReference type="AlphaFoldDB" id="A0A137PG52"/>
<dbReference type="GO" id="GO:0042645">
    <property type="term" value="C:mitochondrial nucleoid"/>
    <property type="evidence" value="ECO:0007669"/>
    <property type="project" value="EnsemblFungi"/>
</dbReference>
<evidence type="ECO:0000256" key="8">
    <source>
        <dbReference type="ARBA" id="ARBA00022823"/>
    </source>
</evidence>
<dbReference type="InterPro" id="IPR050537">
    <property type="entry name" value="2-oxoacid_dehydrogenase"/>
</dbReference>
<dbReference type="Pfam" id="PF00198">
    <property type="entry name" value="2-oxoacid_dh"/>
    <property type="match status" value="1"/>
</dbReference>
<dbReference type="Proteomes" id="UP000070444">
    <property type="component" value="Unassembled WGS sequence"/>
</dbReference>
<dbReference type="PROSITE" id="PS50968">
    <property type="entry name" value="BIOTINYL_LIPOYL"/>
    <property type="match status" value="1"/>
</dbReference>
<proteinExistence type="inferred from homology"/>
<keyword evidence="10" id="KW-0496">Mitochondrion</keyword>
<evidence type="ECO:0000256" key="2">
    <source>
        <dbReference type="ARBA" id="ARBA00004173"/>
    </source>
</evidence>
<dbReference type="STRING" id="796925.A0A137PG52"/>
<dbReference type="EC" id="2.3.1.61" evidence="5"/>
<dbReference type="OrthoDB" id="5391403at2759"/>
<dbReference type="Pfam" id="PF00364">
    <property type="entry name" value="Biotin_lipoyl"/>
    <property type="match status" value="1"/>
</dbReference>
<feature type="compositionally biased region" description="Polar residues" evidence="13">
    <location>
        <begin position="197"/>
        <end position="210"/>
    </location>
</feature>
<reference evidence="15 16" key="1">
    <citation type="journal article" date="2015" name="Genome Biol. Evol.">
        <title>Phylogenomic analyses indicate that early fungi evolved digesting cell walls of algal ancestors of land plants.</title>
        <authorList>
            <person name="Chang Y."/>
            <person name="Wang S."/>
            <person name="Sekimoto S."/>
            <person name="Aerts A.L."/>
            <person name="Choi C."/>
            <person name="Clum A."/>
            <person name="LaButti K.M."/>
            <person name="Lindquist E.A."/>
            <person name="Yee Ngan C."/>
            <person name="Ohm R.A."/>
            <person name="Salamov A.A."/>
            <person name="Grigoriev I.V."/>
            <person name="Spatafora J.W."/>
            <person name="Berbee M.L."/>
        </authorList>
    </citation>
    <scope>NUCLEOTIDE SEQUENCE [LARGE SCALE GENOMIC DNA]</scope>
    <source>
        <strain evidence="15 16">NRRL 28638</strain>
    </source>
</reference>
<dbReference type="EMBL" id="KQ964429">
    <property type="protein sequence ID" value="KXN73921.1"/>
    <property type="molecule type" value="Genomic_DNA"/>
</dbReference>
<dbReference type="InterPro" id="IPR003016">
    <property type="entry name" value="2-oxoA_DH_lipoyl-BS"/>
</dbReference>
<name>A0A137PG52_CONC2</name>
<evidence type="ECO:0000256" key="1">
    <source>
        <dbReference type="ARBA" id="ARBA00001938"/>
    </source>
</evidence>
<evidence type="ECO:0000256" key="4">
    <source>
        <dbReference type="ARBA" id="ARBA00007317"/>
    </source>
</evidence>
<dbReference type="InterPro" id="IPR006255">
    <property type="entry name" value="SucB"/>
</dbReference>
<feature type="domain" description="Lipoyl-binding" evidence="14">
    <location>
        <begin position="61"/>
        <end position="136"/>
    </location>
</feature>
<keyword evidence="7 15" id="KW-0808">Transferase</keyword>
<dbReference type="Gene3D" id="3.30.559.10">
    <property type="entry name" value="Chloramphenicol acetyltransferase-like domain"/>
    <property type="match status" value="1"/>
</dbReference>
<dbReference type="SUPFAM" id="SSF52777">
    <property type="entry name" value="CoA-dependent acyltransferases"/>
    <property type="match status" value="1"/>
</dbReference>
<dbReference type="InterPro" id="IPR023213">
    <property type="entry name" value="CAT-like_dom_sf"/>
</dbReference>
<feature type="region of interest" description="Disordered" evidence="13">
    <location>
        <begin position="141"/>
        <end position="230"/>
    </location>
</feature>
<dbReference type="InterPro" id="IPR000089">
    <property type="entry name" value="Biotin_lipoyl"/>
</dbReference>
<evidence type="ECO:0000313" key="16">
    <source>
        <dbReference type="Proteomes" id="UP000070444"/>
    </source>
</evidence>
<feature type="compositionally biased region" description="Basic and acidic residues" evidence="13">
    <location>
        <begin position="184"/>
        <end position="196"/>
    </location>
</feature>
<sequence length="463" mass="50946">MLRYSKVPNWTPILKSSKVSTRTISNITRSLLTTQRQSTPLRSLTLSPKTWSVTATRGYAEKIVVVPQIADSINEGTLKQWSKNVGDFVKQDEEVATIETDKVDIPVNSPASGYILEHFAAEEDTIAVGQNLFKLDLQDAPKEGEQQSAPKSEESAKQDTPKEDAPKEQAPKEESKPAPTSAPKESKPAQQPKKEASQPQSQKPNASVTGTEPPKKVESNPQEALYGRTETRVKMNRMRSRIAERLKEAQNTAASLTTFNEVDMSALMELRKTYKDKVLEKHGVKLGFMSAFVKASAIALQEIPAINASVEGPNGGDTIVYRDYVDVSVAVATPKGLVTPVLRNAQQMSFVDVERNIAALSKKARDNKITIEDLTGGTFTISNGGVFGSLMGTPIINLPQSAILGMHAIKERPIVVNGKVEIRPMMYLALTYDHRIIDGREAVTFLVRVKEILEDPRRLILDV</sequence>
<keyword evidence="11" id="KW-0012">Acyltransferase</keyword>
<organism evidence="15 16">
    <name type="scientific">Conidiobolus coronatus (strain ATCC 28846 / CBS 209.66 / NRRL 28638)</name>
    <name type="common">Delacroixia coronata</name>
    <dbReference type="NCBI Taxonomy" id="796925"/>
    <lineage>
        <taxon>Eukaryota</taxon>
        <taxon>Fungi</taxon>
        <taxon>Fungi incertae sedis</taxon>
        <taxon>Zoopagomycota</taxon>
        <taxon>Entomophthoromycotina</taxon>
        <taxon>Entomophthoromycetes</taxon>
        <taxon>Entomophthorales</taxon>
        <taxon>Ancylistaceae</taxon>
        <taxon>Conidiobolus</taxon>
    </lineage>
</organism>
<evidence type="ECO:0000256" key="12">
    <source>
        <dbReference type="ARBA" id="ARBA00032406"/>
    </source>
</evidence>
<feature type="compositionally biased region" description="Basic and acidic residues" evidence="13">
    <location>
        <begin position="141"/>
        <end position="176"/>
    </location>
</feature>
<dbReference type="UniPathway" id="UPA00868">
    <property type="reaction ID" value="UER00840"/>
</dbReference>
<dbReference type="GO" id="GO:0004149">
    <property type="term" value="F:dihydrolipoyllysine-residue succinyltransferase activity"/>
    <property type="evidence" value="ECO:0007669"/>
    <property type="project" value="UniProtKB-EC"/>
</dbReference>
<dbReference type="FunFam" id="3.30.559.10:FF:000006">
    <property type="entry name" value="Dihydrolipoyllysine-residue succinyltransferase component of 2-oxoglutarate dehydrogenase complex, mitochondrial"/>
    <property type="match status" value="1"/>
</dbReference>
<accession>A0A137PG52</accession>
<dbReference type="InterPro" id="IPR001078">
    <property type="entry name" value="2-oxoacid_DH_actylTfrase"/>
</dbReference>
<dbReference type="NCBIfam" id="TIGR01347">
    <property type="entry name" value="sucB"/>
    <property type="match status" value="1"/>
</dbReference>
<dbReference type="CDD" id="cd06849">
    <property type="entry name" value="lipoyl_domain"/>
    <property type="match status" value="1"/>
</dbReference>
<comment type="similarity">
    <text evidence="4">Belongs to the 2-oxoacid dehydrogenase family.</text>
</comment>
<comment type="subcellular location">
    <subcellularLocation>
        <location evidence="2">Mitochondrion</location>
    </subcellularLocation>
</comment>
<dbReference type="NCBIfam" id="NF004309">
    <property type="entry name" value="PRK05704.1"/>
    <property type="match status" value="1"/>
</dbReference>
<evidence type="ECO:0000256" key="3">
    <source>
        <dbReference type="ARBA" id="ARBA00005145"/>
    </source>
</evidence>
<dbReference type="InterPro" id="IPR011053">
    <property type="entry name" value="Single_hybrid_motif"/>
</dbReference>
<evidence type="ECO:0000313" key="15">
    <source>
        <dbReference type="EMBL" id="KXN73921.1"/>
    </source>
</evidence>
<evidence type="ECO:0000256" key="13">
    <source>
        <dbReference type="SAM" id="MobiDB-lite"/>
    </source>
</evidence>
<dbReference type="PANTHER" id="PTHR43416:SF5">
    <property type="entry name" value="DIHYDROLIPOYLLYSINE-RESIDUE SUCCINYLTRANSFERASE COMPONENT OF 2-OXOGLUTARATE DEHYDROGENASE COMPLEX, MITOCHONDRIAL"/>
    <property type="match status" value="1"/>
</dbReference>
<comment type="pathway">
    <text evidence="3">Amino-acid degradation; L-lysine degradation via saccharopine pathway; glutaryl-CoA from L-lysine: step 6/6.</text>
</comment>
<dbReference type="PROSITE" id="PS00189">
    <property type="entry name" value="LIPOYL"/>
    <property type="match status" value="1"/>
</dbReference>